<dbReference type="InterPro" id="IPR036291">
    <property type="entry name" value="NAD(P)-bd_dom_sf"/>
</dbReference>
<evidence type="ECO:0000259" key="1">
    <source>
        <dbReference type="Pfam" id="PF13460"/>
    </source>
</evidence>
<dbReference type="InterPro" id="IPR016040">
    <property type="entry name" value="NAD(P)-bd_dom"/>
</dbReference>
<name>A0ABW3EXN9_9ACTN</name>
<dbReference type="PANTHER" id="PTHR43162:SF1">
    <property type="entry name" value="PRESTALK A DIFFERENTIATION PROTEIN A"/>
    <property type="match status" value="1"/>
</dbReference>
<dbReference type="EMBL" id="JBHTJA010000074">
    <property type="protein sequence ID" value="MFD0904127.1"/>
    <property type="molecule type" value="Genomic_DNA"/>
</dbReference>
<dbReference type="Pfam" id="PF13460">
    <property type="entry name" value="NAD_binding_10"/>
    <property type="match status" value="1"/>
</dbReference>
<protein>
    <submittedName>
        <fullName evidence="2">SDR family oxidoreductase</fullName>
    </submittedName>
</protein>
<accession>A0ABW3EXN9</accession>
<dbReference type="Proteomes" id="UP001596972">
    <property type="component" value="Unassembled WGS sequence"/>
</dbReference>
<gene>
    <name evidence="2" type="ORF">ACFQ11_27345</name>
</gene>
<dbReference type="PANTHER" id="PTHR43162">
    <property type="match status" value="1"/>
</dbReference>
<dbReference type="InterPro" id="IPR051604">
    <property type="entry name" value="Ergot_Alk_Oxidoreductase"/>
</dbReference>
<sequence length="279" mass="28858">MIVVTGATGTVGRTVVRLLTGAGEKVTAVSRHIGDAPAGAVAVRADLADAESLRPALDGAEALFLCPAGDLLAGAGSPKGLVGTIEAAGVRRVVLLSSQASVTRPRALSHARLREFEHAVRDSGLRWTILRPGGFASNTYAHIASVRADRTVAAPFGDVGLPLVDPADIAEVAVAALQDERHDGRTYVLTGPAAVTPREQAAAIGSAIGVGLGFTELTREQAMARLSQVMPEPVADGTLDIMGAPTDEELAISPHVEEVLGRAPRSYAEWAVRNAAAFR</sequence>
<reference evidence="3" key="1">
    <citation type="journal article" date="2019" name="Int. J. Syst. Evol. Microbiol.">
        <title>The Global Catalogue of Microorganisms (GCM) 10K type strain sequencing project: providing services to taxonomists for standard genome sequencing and annotation.</title>
        <authorList>
            <consortium name="The Broad Institute Genomics Platform"/>
            <consortium name="The Broad Institute Genome Sequencing Center for Infectious Disease"/>
            <person name="Wu L."/>
            <person name="Ma J."/>
        </authorList>
    </citation>
    <scope>NUCLEOTIDE SEQUENCE [LARGE SCALE GENOMIC DNA]</scope>
    <source>
        <strain evidence="3">JCM 31202</strain>
    </source>
</reference>
<feature type="domain" description="NAD(P)-binding" evidence="1">
    <location>
        <begin position="6"/>
        <end position="180"/>
    </location>
</feature>
<evidence type="ECO:0000313" key="2">
    <source>
        <dbReference type="EMBL" id="MFD0904127.1"/>
    </source>
</evidence>
<keyword evidence="3" id="KW-1185">Reference proteome</keyword>
<evidence type="ECO:0000313" key="3">
    <source>
        <dbReference type="Proteomes" id="UP001596972"/>
    </source>
</evidence>
<proteinExistence type="predicted"/>
<dbReference type="SUPFAM" id="SSF51735">
    <property type="entry name" value="NAD(P)-binding Rossmann-fold domains"/>
    <property type="match status" value="1"/>
</dbReference>
<comment type="caution">
    <text evidence="2">The sequence shown here is derived from an EMBL/GenBank/DDBJ whole genome shotgun (WGS) entry which is preliminary data.</text>
</comment>
<dbReference type="Gene3D" id="3.40.50.720">
    <property type="entry name" value="NAD(P)-binding Rossmann-like Domain"/>
    <property type="match status" value="1"/>
</dbReference>
<dbReference type="Gene3D" id="3.90.25.10">
    <property type="entry name" value="UDP-galactose 4-epimerase, domain 1"/>
    <property type="match status" value="1"/>
</dbReference>
<organism evidence="2 3">
    <name type="scientific">Actinomadura sediminis</name>
    <dbReference type="NCBI Taxonomy" id="1038904"/>
    <lineage>
        <taxon>Bacteria</taxon>
        <taxon>Bacillati</taxon>
        <taxon>Actinomycetota</taxon>
        <taxon>Actinomycetes</taxon>
        <taxon>Streptosporangiales</taxon>
        <taxon>Thermomonosporaceae</taxon>
        <taxon>Actinomadura</taxon>
    </lineage>
</organism>
<dbReference type="RefSeq" id="WP_378303666.1">
    <property type="nucleotide sequence ID" value="NZ_JBHTJA010000074.1"/>
</dbReference>